<organism evidence="2 3">
    <name type="scientific">Phytophthora lilii</name>
    <dbReference type="NCBI Taxonomy" id="2077276"/>
    <lineage>
        <taxon>Eukaryota</taxon>
        <taxon>Sar</taxon>
        <taxon>Stramenopiles</taxon>
        <taxon>Oomycota</taxon>
        <taxon>Peronosporomycetes</taxon>
        <taxon>Peronosporales</taxon>
        <taxon>Peronosporaceae</taxon>
        <taxon>Phytophthora</taxon>
    </lineage>
</organism>
<evidence type="ECO:0000313" key="2">
    <source>
        <dbReference type="EMBL" id="GMF14020.1"/>
    </source>
</evidence>
<feature type="region of interest" description="Disordered" evidence="1">
    <location>
        <begin position="33"/>
        <end position="91"/>
    </location>
</feature>
<sequence>MSFEFKHQLKTLTHKACIKQKPATRQSHHLGLMAAGSPRGNQNTHEQQRSSLKLPTKFDSAKSPIMDFSKRNRDKLVQREKYSTSSHSIELSSSFSSRRLQRLLESTDWSAELDAQGSPTSPHIALPARSSDQSQKSAYYYSQELSSETRRSDTKKSARRSSQKRRSRTQTPSTSSIELVYDPLLRCYYDPVANKYYALAE</sequence>
<evidence type="ECO:0000313" key="3">
    <source>
        <dbReference type="Proteomes" id="UP001165083"/>
    </source>
</evidence>
<feature type="compositionally biased region" description="Polar residues" evidence="1">
    <location>
        <begin position="39"/>
        <end position="53"/>
    </location>
</feature>
<dbReference type="EMBL" id="BSXW01000179">
    <property type="protein sequence ID" value="GMF14020.1"/>
    <property type="molecule type" value="Genomic_DNA"/>
</dbReference>
<dbReference type="OrthoDB" id="2020677at2759"/>
<evidence type="ECO:0000256" key="1">
    <source>
        <dbReference type="SAM" id="MobiDB-lite"/>
    </source>
</evidence>
<dbReference type="Proteomes" id="UP001165083">
    <property type="component" value="Unassembled WGS sequence"/>
</dbReference>
<reference evidence="2" key="1">
    <citation type="submission" date="2023-04" db="EMBL/GenBank/DDBJ databases">
        <title>Phytophthora lilii NBRC 32176.</title>
        <authorList>
            <person name="Ichikawa N."/>
            <person name="Sato H."/>
            <person name="Tonouchi N."/>
        </authorList>
    </citation>
    <scope>NUCLEOTIDE SEQUENCE</scope>
    <source>
        <strain evidence="2">NBRC 32176</strain>
    </source>
</reference>
<keyword evidence="3" id="KW-1185">Reference proteome</keyword>
<feature type="compositionally biased region" description="Basic and acidic residues" evidence="1">
    <location>
        <begin position="147"/>
        <end position="156"/>
    </location>
</feature>
<feature type="region of interest" description="Disordered" evidence="1">
    <location>
        <begin position="111"/>
        <end position="174"/>
    </location>
</feature>
<gene>
    <name evidence="2" type="ORF">Plil01_000443300</name>
</gene>
<feature type="compositionally biased region" description="Basic and acidic residues" evidence="1">
    <location>
        <begin position="68"/>
        <end position="82"/>
    </location>
</feature>
<name>A0A9W6TKK9_9STRA</name>
<feature type="compositionally biased region" description="Basic residues" evidence="1">
    <location>
        <begin position="157"/>
        <end position="168"/>
    </location>
</feature>
<proteinExistence type="predicted"/>
<comment type="caution">
    <text evidence="2">The sequence shown here is derived from an EMBL/GenBank/DDBJ whole genome shotgun (WGS) entry which is preliminary data.</text>
</comment>
<accession>A0A9W6TKK9</accession>
<dbReference type="AlphaFoldDB" id="A0A9W6TKK9"/>
<protein>
    <submittedName>
        <fullName evidence="2">Unnamed protein product</fullName>
    </submittedName>
</protein>